<comment type="caution">
    <text evidence="2">The sequence shown here is derived from an EMBL/GenBank/DDBJ whole genome shotgun (WGS) entry which is preliminary data.</text>
</comment>
<dbReference type="EMBL" id="LAZR01030575">
    <property type="protein sequence ID" value="KKL56202.1"/>
    <property type="molecule type" value="Genomic_DNA"/>
</dbReference>
<accession>A0A0F9FYH1</accession>
<proteinExistence type="predicted"/>
<dbReference type="Gene3D" id="1.10.357.10">
    <property type="entry name" value="Tetracycline Repressor, domain 2"/>
    <property type="match status" value="1"/>
</dbReference>
<reference evidence="2" key="1">
    <citation type="journal article" date="2015" name="Nature">
        <title>Complex archaea that bridge the gap between prokaryotes and eukaryotes.</title>
        <authorList>
            <person name="Spang A."/>
            <person name="Saw J.H."/>
            <person name="Jorgensen S.L."/>
            <person name="Zaremba-Niedzwiedzka K."/>
            <person name="Martijn J."/>
            <person name="Lind A.E."/>
            <person name="van Eijk R."/>
            <person name="Schleper C."/>
            <person name="Guy L."/>
            <person name="Ettema T.J."/>
        </authorList>
    </citation>
    <scope>NUCLEOTIDE SEQUENCE</scope>
</reference>
<sequence length="152" mass="17714">MRSEGTRTKLINVITTEITRDFNVKLKIQDICEAAGISRQAFNRYYADLKPYIKREKPISELVTTHGDTSSKQLLCKYQSKIEELQEQLYKVKKSQEEELIKVKNNMTTSLMNNDLAIYDADRVRQQLQSQSLHADKLKEKINSLEMELSKK</sequence>
<protein>
    <submittedName>
        <fullName evidence="2">Uncharacterized protein</fullName>
    </submittedName>
</protein>
<organism evidence="2">
    <name type="scientific">marine sediment metagenome</name>
    <dbReference type="NCBI Taxonomy" id="412755"/>
    <lineage>
        <taxon>unclassified sequences</taxon>
        <taxon>metagenomes</taxon>
        <taxon>ecological metagenomes</taxon>
    </lineage>
</organism>
<feature type="coiled-coil region" evidence="1">
    <location>
        <begin position="121"/>
        <end position="148"/>
    </location>
</feature>
<name>A0A0F9FYH1_9ZZZZ</name>
<keyword evidence="1" id="KW-0175">Coiled coil</keyword>
<evidence type="ECO:0000313" key="2">
    <source>
        <dbReference type="EMBL" id="KKL56202.1"/>
    </source>
</evidence>
<dbReference type="InterPro" id="IPR009057">
    <property type="entry name" value="Homeodomain-like_sf"/>
</dbReference>
<feature type="non-terminal residue" evidence="2">
    <location>
        <position position="152"/>
    </location>
</feature>
<gene>
    <name evidence="2" type="ORF">LCGC14_2247780</name>
</gene>
<dbReference type="AlphaFoldDB" id="A0A0F9FYH1"/>
<evidence type="ECO:0000256" key="1">
    <source>
        <dbReference type="SAM" id="Coils"/>
    </source>
</evidence>
<dbReference type="SUPFAM" id="SSF46689">
    <property type="entry name" value="Homeodomain-like"/>
    <property type="match status" value="1"/>
</dbReference>